<dbReference type="InParanoid" id="A0A6J3PS78"/>
<protein>
    <submittedName>
        <fullName evidence="3">Skin secretory protein xP2-like</fullName>
    </submittedName>
</protein>
<dbReference type="GeneID" id="117307614"/>
<dbReference type="Proteomes" id="UP000245320">
    <property type="component" value="Chromosome 13"/>
</dbReference>
<dbReference type="RefSeq" id="XP_033692832.1">
    <property type="nucleotide sequence ID" value="XM_033836941.1"/>
</dbReference>
<feature type="region of interest" description="Disordered" evidence="1">
    <location>
        <begin position="1"/>
        <end position="40"/>
    </location>
</feature>
<sequence length="374" mass="40739">MEAERGRARSRRRRRRQQRRQHQQRRGETAPGAGEGAGEKAGVRVRVSLCVWGGGGPRWQRRLFCPKRSGSQEGCRRRGPWPVEDAEVEEERLAPPRSSATRGFGLRVLLPPGPLSRAARHDEDGGESAAGRALRAVSAAPTKGSCPAAPAACGLRTLSGLPFPVPGRVGDCSLASTRGGEARVRRGRSCRGSVPRSCRRGCPCWFPPAGNPPAGSRPAPLTRARRPNPLRRRRLRAPLVLRERDQGELPPPLSPRSPAPRAAWLRSPLPARISSRRRRPRPRLPPPPSFPARVVANRRPPSCSGSRPDPRQPPAPAQPKRPIFAAASVGSPEGGLGCAEHRPGRWRGCGKEKNLRRNLIGGRFICGPRRGIRD</sequence>
<keyword evidence="2" id="KW-1185">Reference proteome</keyword>
<dbReference type="AlphaFoldDB" id="A0A6J3PS78"/>
<dbReference type="OrthoDB" id="10648174at2759"/>
<gene>
    <name evidence="3" type="primary">LOC117307614</name>
</gene>
<proteinExistence type="predicted"/>
<name>A0A6J3PS78_TURTR</name>
<reference evidence="3" key="1">
    <citation type="submission" date="2025-08" db="UniProtKB">
        <authorList>
            <consortium name="RefSeq"/>
        </authorList>
    </citation>
    <scope>IDENTIFICATION</scope>
    <source>
        <tissue evidence="3">Spleen</tissue>
    </source>
</reference>
<feature type="region of interest" description="Disordered" evidence="1">
    <location>
        <begin position="87"/>
        <end position="106"/>
    </location>
</feature>
<feature type="compositionally biased region" description="Pro residues" evidence="1">
    <location>
        <begin position="249"/>
        <end position="258"/>
    </location>
</feature>
<feature type="compositionally biased region" description="Low complexity" evidence="1">
    <location>
        <begin position="259"/>
        <end position="273"/>
    </location>
</feature>
<evidence type="ECO:0000313" key="2">
    <source>
        <dbReference type="Proteomes" id="UP000245320"/>
    </source>
</evidence>
<feature type="region of interest" description="Disordered" evidence="1">
    <location>
        <begin position="172"/>
        <end position="197"/>
    </location>
</feature>
<feature type="compositionally biased region" description="Basic residues" evidence="1">
    <location>
        <begin position="223"/>
        <end position="236"/>
    </location>
</feature>
<evidence type="ECO:0000256" key="1">
    <source>
        <dbReference type="SAM" id="MobiDB-lite"/>
    </source>
</evidence>
<feature type="region of interest" description="Disordered" evidence="1">
    <location>
        <begin position="209"/>
        <end position="320"/>
    </location>
</feature>
<organism evidence="2 3">
    <name type="scientific">Tursiops truncatus</name>
    <name type="common">Atlantic bottle-nosed dolphin</name>
    <name type="synonym">Delphinus truncatus</name>
    <dbReference type="NCBI Taxonomy" id="9739"/>
    <lineage>
        <taxon>Eukaryota</taxon>
        <taxon>Metazoa</taxon>
        <taxon>Chordata</taxon>
        <taxon>Craniata</taxon>
        <taxon>Vertebrata</taxon>
        <taxon>Euteleostomi</taxon>
        <taxon>Mammalia</taxon>
        <taxon>Eutheria</taxon>
        <taxon>Laurasiatheria</taxon>
        <taxon>Artiodactyla</taxon>
        <taxon>Whippomorpha</taxon>
        <taxon>Cetacea</taxon>
        <taxon>Odontoceti</taxon>
        <taxon>Delphinidae</taxon>
        <taxon>Tursiops</taxon>
    </lineage>
</organism>
<evidence type="ECO:0000313" key="3">
    <source>
        <dbReference type="RefSeq" id="XP_033692832.1"/>
    </source>
</evidence>
<accession>A0A6J3PS78</accession>
<feature type="compositionally biased region" description="Basic residues" evidence="1">
    <location>
        <begin position="8"/>
        <end position="24"/>
    </location>
</feature>